<dbReference type="STRING" id="35608.A0A2U1KQ57"/>
<sequence>MRTPSFFKRCLPGSVPQDRVAHSTSIASDKEIHLPSPAVEIIPSKSTSVQSGYPSKYVGEGIDWQGVNVFKGRVSVLDIIASDLISSKADASLKSMDSSLDLVNILKHEIRDAQLSFRGKRVLELGCGYGVPGIFACLKGASTVHFQDLNAENIRCTTIPNVLANLEQARDRQSRQPESPLTPSRYIISPAVHFYAGEWEELAGVLSVVKNDIPEVASAMTLSFSEEDFTDTYSSHDGSVTPQDSSSRRRSTRLSGSRVWERANETDVGGGYDVILMTDIPNSATSLKKLYALLKKCLKPPYGVLFVATRRQYIGSNSAARQLKSLVDEEGIFGAHVVKEMTDTEIWKFFLK</sequence>
<dbReference type="InterPro" id="IPR019410">
    <property type="entry name" value="Methyltransf_16"/>
</dbReference>
<name>A0A2U1KQ57_ARTAN</name>
<accession>A0A2U1KQ57</accession>
<evidence type="ECO:0000256" key="1">
    <source>
        <dbReference type="SAM" id="MobiDB-lite"/>
    </source>
</evidence>
<dbReference type="SUPFAM" id="SSF53335">
    <property type="entry name" value="S-adenosyl-L-methionine-dependent methyltransferases"/>
    <property type="match status" value="1"/>
</dbReference>
<keyword evidence="3" id="KW-1185">Reference proteome</keyword>
<organism evidence="2 3">
    <name type="scientific">Artemisia annua</name>
    <name type="common">Sweet wormwood</name>
    <dbReference type="NCBI Taxonomy" id="35608"/>
    <lineage>
        <taxon>Eukaryota</taxon>
        <taxon>Viridiplantae</taxon>
        <taxon>Streptophyta</taxon>
        <taxon>Embryophyta</taxon>
        <taxon>Tracheophyta</taxon>
        <taxon>Spermatophyta</taxon>
        <taxon>Magnoliopsida</taxon>
        <taxon>eudicotyledons</taxon>
        <taxon>Gunneridae</taxon>
        <taxon>Pentapetalae</taxon>
        <taxon>asterids</taxon>
        <taxon>campanulids</taxon>
        <taxon>Asterales</taxon>
        <taxon>Asteraceae</taxon>
        <taxon>Asteroideae</taxon>
        <taxon>Anthemideae</taxon>
        <taxon>Artemisiinae</taxon>
        <taxon>Artemisia</taxon>
    </lineage>
</organism>
<dbReference type="AlphaFoldDB" id="A0A2U1KQ57"/>
<evidence type="ECO:0000313" key="3">
    <source>
        <dbReference type="Proteomes" id="UP000245207"/>
    </source>
</evidence>
<dbReference type="Gene3D" id="3.40.50.150">
    <property type="entry name" value="Vaccinia Virus protein VP39"/>
    <property type="match status" value="1"/>
</dbReference>
<gene>
    <name evidence="2" type="ORF">CTI12_AA577300</name>
</gene>
<dbReference type="OrthoDB" id="1723750at2759"/>
<protein>
    <recommendedName>
        <fullName evidence="4">S-adenosyl-L-methionine-dependent methyltransferases superfamily protein</fullName>
    </recommendedName>
</protein>
<dbReference type="PANTHER" id="PTHR14614:SF43">
    <property type="entry name" value="OS04G0492400 PROTEIN"/>
    <property type="match status" value="1"/>
</dbReference>
<feature type="compositionally biased region" description="Polar residues" evidence="1">
    <location>
        <begin position="232"/>
        <end position="244"/>
    </location>
</feature>
<comment type="caution">
    <text evidence="2">The sequence shown here is derived from an EMBL/GenBank/DDBJ whole genome shotgun (WGS) entry which is preliminary data.</text>
</comment>
<feature type="region of interest" description="Disordered" evidence="1">
    <location>
        <begin position="232"/>
        <end position="256"/>
    </location>
</feature>
<proteinExistence type="predicted"/>
<dbReference type="InterPro" id="IPR029063">
    <property type="entry name" value="SAM-dependent_MTases_sf"/>
</dbReference>
<dbReference type="PANTHER" id="PTHR14614">
    <property type="entry name" value="HEPATOCELLULAR CARCINOMA-ASSOCIATED ANTIGEN"/>
    <property type="match status" value="1"/>
</dbReference>
<evidence type="ECO:0008006" key="4">
    <source>
        <dbReference type="Google" id="ProtNLM"/>
    </source>
</evidence>
<dbReference type="EMBL" id="PKPP01015166">
    <property type="protein sequence ID" value="PWA38890.1"/>
    <property type="molecule type" value="Genomic_DNA"/>
</dbReference>
<evidence type="ECO:0000313" key="2">
    <source>
        <dbReference type="EMBL" id="PWA38890.1"/>
    </source>
</evidence>
<reference evidence="2 3" key="1">
    <citation type="journal article" date="2018" name="Mol. Plant">
        <title>The genome of Artemisia annua provides insight into the evolution of Asteraceae family and artemisinin biosynthesis.</title>
        <authorList>
            <person name="Shen Q."/>
            <person name="Zhang L."/>
            <person name="Liao Z."/>
            <person name="Wang S."/>
            <person name="Yan T."/>
            <person name="Shi P."/>
            <person name="Liu M."/>
            <person name="Fu X."/>
            <person name="Pan Q."/>
            <person name="Wang Y."/>
            <person name="Lv Z."/>
            <person name="Lu X."/>
            <person name="Zhang F."/>
            <person name="Jiang W."/>
            <person name="Ma Y."/>
            <person name="Chen M."/>
            <person name="Hao X."/>
            <person name="Li L."/>
            <person name="Tang Y."/>
            <person name="Lv G."/>
            <person name="Zhou Y."/>
            <person name="Sun X."/>
            <person name="Brodelius P.E."/>
            <person name="Rose J.K.C."/>
            <person name="Tang K."/>
        </authorList>
    </citation>
    <scope>NUCLEOTIDE SEQUENCE [LARGE SCALE GENOMIC DNA]</scope>
    <source>
        <strain evidence="3">cv. Huhao1</strain>
        <tissue evidence="2">Leaf</tissue>
    </source>
</reference>
<dbReference type="Proteomes" id="UP000245207">
    <property type="component" value="Unassembled WGS sequence"/>
</dbReference>